<name>X0VKQ3_9ZZZZ</name>
<reference evidence="1" key="1">
    <citation type="journal article" date="2014" name="Front. Microbiol.">
        <title>High frequency of phylogenetically diverse reductive dehalogenase-homologous genes in deep subseafloor sedimentary metagenomes.</title>
        <authorList>
            <person name="Kawai M."/>
            <person name="Futagami T."/>
            <person name="Toyoda A."/>
            <person name="Takaki Y."/>
            <person name="Nishi S."/>
            <person name="Hori S."/>
            <person name="Arai W."/>
            <person name="Tsubouchi T."/>
            <person name="Morono Y."/>
            <person name="Uchiyama I."/>
            <person name="Ito T."/>
            <person name="Fujiyama A."/>
            <person name="Inagaki F."/>
            <person name="Takami H."/>
        </authorList>
    </citation>
    <scope>NUCLEOTIDE SEQUENCE</scope>
    <source>
        <strain evidence="1">Expedition CK06-06</strain>
    </source>
</reference>
<sequence>LSVEKLTTSKRNNLILNVDGCIGVLCCDMLRGIGYSRDEVREFVDLGILNAFFVLGRSIGFMGHIMDQKRLKSRLYRHPWDDIQYMMPDKPERVK</sequence>
<proteinExistence type="predicted"/>
<dbReference type="GO" id="GO:0005829">
    <property type="term" value="C:cytosol"/>
    <property type="evidence" value="ECO:0007669"/>
    <property type="project" value="TreeGrafter"/>
</dbReference>
<comment type="caution">
    <text evidence="1">The sequence shown here is derived from an EMBL/GenBank/DDBJ whole genome shotgun (WGS) entry which is preliminary data.</text>
</comment>
<accession>X0VKQ3</accession>
<gene>
    <name evidence="1" type="ORF">S01H1_52783</name>
</gene>
<dbReference type="AlphaFoldDB" id="X0VKQ3"/>
<dbReference type="PANTHER" id="PTHR23118">
    <property type="entry name" value="ATP-CITRATE SYNTHASE"/>
    <property type="match status" value="1"/>
</dbReference>
<dbReference type="InterPro" id="IPR036969">
    <property type="entry name" value="Citrate_synthase_sf"/>
</dbReference>
<organism evidence="1">
    <name type="scientific">marine sediment metagenome</name>
    <dbReference type="NCBI Taxonomy" id="412755"/>
    <lineage>
        <taxon>unclassified sequences</taxon>
        <taxon>metagenomes</taxon>
        <taxon>ecological metagenomes</taxon>
    </lineage>
</organism>
<dbReference type="GO" id="GO:0006633">
    <property type="term" value="P:fatty acid biosynthetic process"/>
    <property type="evidence" value="ECO:0007669"/>
    <property type="project" value="TreeGrafter"/>
</dbReference>
<dbReference type="GO" id="GO:0006085">
    <property type="term" value="P:acetyl-CoA biosynthetic process"/>
    <property type="evidence" value="ECO:0007669"/>
    <property type="project" value="TreeGrafter"/>
</dbReference>
<dbReference type="EMBL" id="BARS01034138">
    <property type="protein sequence ID" value="GAG18845.1"/>
    <property type="molecule type" value="Genomic_DNA"/>
</dbReference>
<dbReference type="InterPro" id="IPR002020">
    <property type="entry name" value="Citrate_synthase"/>
</dbReference>
<feature type="non-terminal residue" evidence="1">
    <location>
        <position position="1"/>
    </location>
</feature>
<dbReference type="PANTHER" id="PTHR23118:SF42">
    <property type="entry name" value="ATP-CITRATE SYNTHASE"/>
    <property type="match status" value="1"/>
</dbReference>
<dbReference type="SUPFAM" id="SSF48256">
    <property type="entry name" value="Citrate synthase"/>
    <property type="match status" value="1"/>
</dbReference>
<protein>
    <submittedName>
        <fullName evidence="1">Uncharacterized protein</fullName>
    </submittedName>
</protein>
<dbReference type="GO" id="GO:0003878">
    <property type="term" value="F:ATP citrate synthase activity"/>
    <property type="evidence" value="ECO:0007669"/>
    <property type="project" value="TreeGrafter"/>
</dbReference>
<evidence type="ECO:0000313" key="1">
    <source>
        <dbReference type="EMBL" id="GAG18845.1"/>
    </source>
</evidence>